<dbReference type="EMBL" id="CM007656">
    <property type="protein sequence ID" value="ONI01106.1"/>
    <property type="molecule type" value="Genomic_DNA"/>
</dbReference>
<dbReference type="AlphaFoldDB" id="A0A251NP70"/>
<dbReference type="PANTHER" id="PTHR48104:SF7">
    <property type="entry name" value="METACASPASE-9"/>
    <property type="match status" value="1"/>
</dbReference>
<dbReference type="InterPro" id="IPR050452">
    <property type="entry name" value="Metacaspase"/>
</dbReference>
<proteinExistence type="inferred from homology"/>
<evidence type="ECO:0000256" key="1">
    <source>
        <dbReference type="ARBA" id="ARBA00009005"/>
    </source>
</evidence>
<gene>
    <name evidence="3" type="ORF">PRUPE_6G122000</name>
</gene>
<sequence>MDTKTCKLGDKINLLVYKLHSDYCLQIIIMENENKKRLAVLVGCNYPNTRNELHGCINDVVAMRGTLVNRFGFDPGNIQLLTDAAAAGSSSSVMPTGANIKKALGAMVDQAKPGDVLYFHYSGHGTRIPSLKPGNPFRQDEAIVPCDFNLITDVDFRQLVNRLPKGASFTILSDSCHSGGLIDKEKEQIGPSHVTEISNTSPSVSSKPKGIPFESILHHLASLTGINTSDIATHLLELFAADASLKFRLPPFELLNMFESLNPDEGILLSGCQANETSADMTNPVMTRGKACGAFSNAVQMLLKEHEADLSNRQVVMLARQVLREQGFEQHPCLYCNDENADATFLCESHISSSL</sequence>
<feature type="domain" description="Peptidase C14 caspase" evidence="2">
    <location>
        <begin position="36"/>
        <end position="337"/>
    </location>
</feature>
<dbReference type="Gene3D" id="3.40.50.12660">
    <property type="match status" value="2"/>
</dbReference>
<reference evidence="3 4" key="1">
    <citation type="journal article" date="2013" name="Nat. Genet.">
        <title>The high-quality draft genome of peach (Prunus persica) identifies unique patterns of genetic diversity, domestication and genome evolution.</title>
        <authorList>
            <consortium name="International Peach Genome Initiative"/>
            <person name="Verde I."/>
            <person name="Abbott A.G."/>
            <person name="Scalabrin S."/>
            <person name="Jung S."/>
            <person name="Shu S."/>
            <person name="Marroni F."/>
            <person name="Zhebentyayeva T."/>
            <person name="Dettori M.T."/>
            <person name="Grimwood J."/>
            <person name="Cattonaro F."/>
            <person name="Zuccolo A."/>
            <person name="Rossini L."/>
            <person name="Jenkins J."/>
            <person name="Vendramin E."/>
            <person name="Meisel L.A."/>
            <person name="Decroocq V."/>
            <person name="Sosinski B."/>
            <person name="Prochnik S."/>
            <person name="Mitros T."/>
            <person name="Policriti A."/>
            <person name="Cipriani G."/>
            <person name="Dondini L."/>
            <person name="Ficklin S."/>
            <person name="Goodstein D.M."/>
            <person name="Xuan P."/>
            <person name="Del Fabbro C."/>
            <person name="Aramini V."/>
            <person name="Copetti D."/>
            <person name="Gonzalez S."/>
            <person name="Horner D.S."/>
            <person name="Falchi R."/>
            <person name="Lucas S."/>
            <person name="Mica E."/>
            <person name="Maldonado J."/>
            <person name="Lazzari B."/>
            <person name="Bielenberg D."/>
            <person name="Pirona R."/>
            <person name="Miculan M."/>
            <person name="Barakat A."/>
            <person name="Testolin R."/>
            <person name="Stella A."/>
            <person name="Tartarini S."/>
            <person name="Tonutti P."/>
            <person name="Arus P."/>
            <person name="Orellana A."/>
            <person name="Wells C."/>
            <person name="Main D."/>
            <person name="Vizzotto G."/>
            <person name="Silva H."/>
            <person name="Salamini F."/>
            <person name="Schmutz J."/>
            <person name="Morgante M."/>
            <person name="Rokhsar D.S."/>
        </authorList>
    </citation>
    <scope>NUCLEOTIDE SEQUENCE [LARGE SCALE GENOMIC DNA]</scope>
    <source>
        <strain evidence="4">cv. Nemared</strain>
    </source>
</reference>
<dbReference type="InterPro" id="IPR029030">
    <property type="entry name" value="Caspase-like_dom_sf"/>
</dbReference>
<dbReference type="STRING" id="3760.A0A251NP70"/>
<dbReference type="InterPro" id="IPR011600">
    <property type="entry name" value="Pept_C14_caspase"/>
</dbReference>
<evidence type="ECO:0000313" key="3">
    <source>
        <dbReference type="EMBL" id="ONI01106.1"/>
    </source>
</evidence>
<evidence type="ECO:0000259" key="2">
    <source>
        <dbReference type="Pfam" id="PF00656"/>
    </source>
</evidence>
<dbReference type="Proteomes" id="UP000006882">
    <property type="component" value="Chromosome G6"/>
</dbReference>
<evidence type="ECO:0000313" key="4">
    <source>
        <dbReference type="Proteomes" id="UP000006882"/>
    </source>
</evidence>
<protein>
    <recommendedName>
        <fullName evidence="2">Peptidase C14 caspase domain-containing protein</fullName>
    </recommendedName>
</protein>
<dbReference type="GO" id="GO:0004197">
    <property type="term" value="F:cysteine-type endopeptidase activity"/>
    <property type="evidence" value="ECO:0000318"/>
    <property type="project" value="GO_Central"/>
</dbReference>
<dbReference type="Gramene" id="ONI01106">
    <property type="protein sequence ID" value="ONI01106"/>
    <property type="gene ID" value="PRUPE_6G122000"/>
</dbReference>
<dbReference type="eggNOG" id="KOG1546">
    <property type="taxonomic scope" value="Eukaryota"/>
</dbReference>
<dbReference type="PANTHER" id="PTHR48104">
    <property type="entry name" value="METACASPASE-4"/>
    <property type="match status" value="1"/>
</dbReference>
<dbReference type="SUPFAM" id="SSF52129">
    <property type="entry name" value="Caspase-like"/>
    <property type="match status" value="1"/>
</dbReference>
<dbReference type="Pfam" id="PF00656">
    <property type="entry name" value="Peptidase_C14"/>
    <property type="match status" value="1"/>
</dbReference>
<name>A0A251NP70_PRUPE</name>
<organism evidence="3 4">
    <name type="scientific">Prunus persica</name>
    <name type="common">Peach</name>
    <name type="synonym">Amygdalus persica</name>
    <dbReference type="NCBI Taxonomy" id="3760"/>
    <lineage>
        <taxon>Eukaryota</taxon>
        <taxon>Viridiplantae</taxon>
        <taxon>Streptophyta</taxon>
        <taxon>Embryophyta</taxon>
        <taxon>Tracheophyta</taxon>
        <taxon>Spermatophyta</taxon>
        <taxon>Magnoliopsida</taxon>
        <taxon>eudicotyledons</taxon>
        <taxon>Gunneridae</taxon>
        <taxon>Pentapetalae</taxon>
        <taxon>rosids</taxon>
        <taxon>fabids</taxon>
        <taxon>Rosales</taxon>
        <taxon>Rosaceae</taxon>
        <taxon>Amygdaloideae</taxon>
        <taxon>Amygdaleae</taxon>
        <taxon>Prunus</taxon>
    </lineage>
</organism>
<keyword evidence="4" id="KW-1185">Reference proteome</keyword>
<dbReference type="GO" id="GO:0006508">
    <property type="term" value="P:proteolysis"/>
    <property type="evidence" value="ECO:0000318"/>
    <property type="project" value="GO_Central"/>
</dbReference>
<comment type="similarity">
    <text evidence="1">Belongs to the peptidase C14B family.</text>
</comment>
<dbReference type="GO" id="GO:0005737">
    <property type="term" value="C:cytoplasm"/>
    <property type="evidence" value="ECO:0000318"/>
    <property type="project" value="GO_Central"/>
</dbReference>
<accession>A0A251NP70</accession>